<dbReference type="Pfam" id="PF03364">
    <property type="entry name" value="Polyketide_cyc"/>
    <property type="match status" value="1"/>
</dbReference>
<feature type="domain" description="Coenzyme Q-binding protein COQ10 START" evidence="1">
    <location>
        <begin position="14"/>
        <end position="131"/>
    </location>
</feature>
<dbReference type="SUPFAM" id="SSF55961">
    <property type="entry name" value="Bet v1-like"/>
    <property type="match status" value="1"/>
</dbReference>
<organism evidence="2 3">
    <name type="scientific">Streptomyces nondiastaticus</name>
    <dbReference type="NCBI Taxonomy" id="3154512"/>
    <lineage>
        <taxon>Bacteria</taxon>
        <taxon>Bacillati</taxon>
        <taxon>Actinomycetota</taxon>
        <taxon>Actinomycetes</taxon>
        <taxon>Kitasatosporales</taxon>
        <taxon>Streptomycetaceae</taxon>
        <taxon>Streptomyces</taxon>
    </lineage>
</organism>
<dbReference type="InterPro" id="IPR005031">
    <property type="entry name" value="COQ10_START"/>
</dbReference>
<sequence length="158" mass="17502">MRYVRMAGTVPGRKAADVYPVVSDFSRYPELTDAVRSVEVLDLGGGRTGCAWEVTFRRGILKWTEEDFFDDAGHRVEFALRDGDLDHLVGHWSVHDVEGGCRVCFSCDFDMGIPTLAEVIEPIAEQTLRDYIAVILRALVSGVVLDEEALVVTDGARP</sequence>
<accession>A0ABW6TU87</accession>
<gene>
    <name evidence="2" type="ORF">ACFYZM_01680</name>
</gene>
<reference evidence="2 3" key="1">
    <citation type="submission" date="2024-10" db="EMBL/GenBank/DDBJ databases">
        <title>The Natural Products Discovery Center: Release of the First 8490 Sequenced Strains for Exploring Actinobacteria Biosynthetic Diversity.</title>
        <authorList>
            <person name="Kalkreuter E."/>
            <person name="Kautsar S.A."/>
            <person name="Yang D."/>
            <person name="Bader C.D."/>
            <person name="Teijaro C.N."/>
            <person name="Fluegel L."/>
            <person name="Davis C.M."/>
            <person name="Simpson J.R."/>
            <person name="Lauterbach L."/>
            <person name="Steele A.D."/>
            <person name="Gui C."/>
            <person name="Meng S."/>
            <person name="Li G."/>
            <person name="Viehrig K."/>
            <person name="Ye F."/>
            <person name="Su P."/>
            <person name="Kiefer A.F."/>
            <person name="Nichols A."/>
            <person name="Cepeda A.J."/>
            <person name="Yan W."/>
            <person name="Fan B."/>
            <person name="Jiang Y."/>
            <person name="Adhikari A."/>
            <person name="Zheng C.-J."/>
            <person name="Schuster L."/>
            <person name="Cowan T.M."/>
            <person name="Smanski M.J."/>
            <person name="Chevrette M.G."/>
            <person name="De Carvalho L.P.S."/>
            <person name="Shen B."/>
        </authorList>
    </citation>
    <scope>NUCLEOTIDE SEQUENCE [LARGE SCALE GENOMIC DNA]</scope>
    <source>
        <strain evidence="2 3">NPDC001650</strain>
    </source>
</reference>
<keyword evidence="3" id="KW-1185">Reference proteome</keyword>
<protein>
    <submittedName>
        <fullName evidence="2">Type II toxin-antitoxin system RatA family toxin</fullName>
    </submittedName>
</protein>
<proteinExistence type="predicted"/>
<name>A0ABW6TU87_9ACTN</name>
<dbReference type="RefSeq" id="WP_302866679.1">
    <property type="nucleotide sequence ID" value="NZ_JBIAUT010000001.1"/>
</dbReference>
<comment type="caution">
    <text evidence="2">The sequence shown here is derived from an EMBL/GenBank/DDBJ whole genome shotgun (WGS) entry which is preliminary data.</text>
</comment>
<dbReference type="EMBL" id="JBIAUT010000001">
    <property type="protein sequence ID" value="MFF4214979.1"/>
    <property type="molecule type" value="Genomic_DNA"/>
</dbReference>
<evidence type="ECO:0000313" key="3">
    <source>
        <dbReference type="Proteomes" id="UP001602123"/>
    </source>
</evidence>
<evidence type="ECO:0000313" key="2">
    <source>
        <dbReference type="EMBL" id="MFF4214979.1"/>
    </source>
</evidence>
<dbReference type="Gene3D" id="3.30.530.20">
    <property type="match status" value="1"/>
</dbReference>
<evidence type="ECO:0000259" key="1">
    <source>
        <dbReference type="Pfam" id="PF03364"/>
    </source>
</evidence>
<dbReference type="InterPro" id="IPR023393">
    <property type="entry name" value="START-like_dom_sf"/>
</dbReference>
<dbReference type="Proteomes" id="UP001602123">
    <property type="component" value="Unassembled WGS sequence"/>
</dbReference>